<dbReference type="Pfam" id="PF17390">
    <property type="entry name" value="Bac_rhamnosid_C"/>
    <property type="match status" value="1"/>
</dbReference>
<protein>
    <recommendedName>
        <fullName evidence="3">alpha-L-rhamnosidase</fullName>
        <ecNumber evidence="3">3.2.1.40</ecNumber>
    </recommendedName>
</protein>
<dbReference type="Pfam" id="PF10633">
    <property type="entry name" value="NPCBM_assoc"/>
    <property type="match status" value="1"/>
</dbReference>
<dbReference type="SUPFAM" id="SSF48208">
    <property type="entry name" value="Six-hairpin glycosidases"/>
    <property type="match status" value="1"/>
</dbReference>
<dbReference type="InterPro" id="IPR013783">
    <property type="entry name" value="Ig-like_fold"/>
</dbReference>
<dbReference type="PANTHER" id="PTHR33307:SF6">
    <property type="entry name" value="ALPHA-RHAMNOSIDASE (EUROFUNG)-RELATED"/>
    <property type="match status" value="1"/>
</dbReference>
<dbReference type="NCBIfam" id="TIGR02543">
    <property type="entry name" value="List_Bact_rpt"/>
    <property type="match status" value="4"/>
</dbReference>
<dbReference type="InterPro" id="IPR035398">
    <property type="entry name" value="Bac_rhamnosid_C"/>
</dbReference>
<dbReference type="Gene3D" id="2.60.420.10">
    <property type="entry name" value="Maltose phosphorylase, domain 3"/>
    <property type="match status" value="1"/>
</dbReference>
<dbReference type="RefSeq" id="WP_345066211.1">
    <property type="nucleotide sequence ID" value="NZ_BAABCN010000005.1"/>
</dbReference>
<comment type="subcellular location">
    <subcellularLocation>
        <location evidence="2">Cell envelope</location>
    </subcellularLocation>
</comment>
<evidence type="ECO:0000259" key="8">
    <source>
        <dbReference type="Pfam" id="PF10633"/>
    </source>
</evidence>
<evidence type="ECO:0000259" key="9">
    <source>
        <dbReference type="Pfam" id="PF17389"/>
    </source>
</evidence>
<gene>
    <name evidence="11" type="ORF">GCM10022381_21840</name>
</gene>
<evidence type="ECO:0000256" key="1">
    <source>
        <dbReference type="ARBA" id="ARBA00001445"/>
    </source>
</evidence>
<feature type="domain" description="Alpha-L-rhamnosidase C-terminal" evidence="10">
    <location>
        <begin position="998"/>
        <end position="1066"/>
    </location>
</feature>
<dbReference type="Gene3D" id="2.60.120.260">
    <property type="entry name" value="Galactose-binding domain-like"/>
    <property type="match status" value="2"/>
</dbReference>
<evidence type="ECO:0000259" key="6">
    <source>
        <dbReference type="Pfam" id="PF05592"/>
    </source>
</evidence>
<dbReference type="InterPro" id="IPR013737">
    <property type="entry name" value="Bac_rhamnosid_N"/>
</dbReference>
<feature type="domain" description="Alpha-L-rhamnosidase concanavalin-like" evidence="6">
    <location>
        <begin position="557"/>
        <end position="653"/>
    </location>
</feature>
<dbReference type="InterPro" id="IPR042229">
    <property type="entry name" value="Listeria/Bacterioides_rpt_sf"/>
</dbReference>
<evidence type="ECO:0000256" key="4">
    <source>
        <dbReference type="ARBA" id="ARBA00022801"/>
    </source>
</evidence>
<keyword evidence="12" id="KW-1185">Reference proteome</keyword>
<dbReference type="EMBL" id="BAABCN010000005">
    <property type="protein sequence ID" value="GAA3879144.1"/>
    <property type="molecule type" value="Genomic_DNA"/>
</dbReference>
<feature type="domain" description="Bacterial alpha-L-rhamnosidase N-terminal" evidence="7">
    <location>
        <begin position="374"/>
        <end position="544"/>
    </location>
</feature>
<accession>A0ABP7KLZ9</accession>
<comment type="catalytic activity">
    <reaction evidence="1">
        <text>Hydrolysis of terminal non-reducing alpha-L-rhamnose residues in alpha-L-rhamnosides.</text>
        <dbReference type="EC" id="3.2.1.40"/>
    </reaction>
</comment>
<evidence type="ECO:0000259" key="7">
    <source>
        <dbReference type="Pfam" id="PF08531"/>
    </source>
</evidence>
<dbReference type="Gene3D" id="2.60.40.10">
    <property type="entry name" value="Immunoglobulins"/>
    <property type="match status" value="2"/>
</dbReference>
<organism evidence="11 12">
    <name type="scientific">Leifsonia kafniensis</name>
    <dbReference type="NCBI Taxonomy" id="475957"/>
    <lineage>
        <taxon>Bacteria</taxon>
        <taxon>Bacillati</taxon>
        <taxon>Actinomycetota</taxon>
        <taxon>Actinomycetes</taxon>
        <taxon>Micrococcales</taxon>
        <taxon>Microbacteriaceae</taxon>
        <taxon>Leifsonia</taxon>
    </lineage>
</organism>
<dbReference type="InterPro" id="IPR012341">
    <property type="entry name" value="6hp_glycosidase-like_sf"/>
</dbReference>
<dbReference type="Pfam" id="PF09479">
    <property type="entry name" value="Flg_new"/>
    <property type="match status" value="4"/>
</dbReference>
<dbReference type="Pfam" id="PF25788">
    <property type="entry name" value="Ig_Rha78A_N"/>
    <property type="match status" value="1"/>
</dbReference>
<evidence type="ECO:0000313" key="12">
    <source>
        <dbReference type="Proteomes" id="UP001501803"/>
    </source>
</evidence>
<comment type="caution">
    <text evidence="11">The sequence shown here is derived from an EMBL/GenBank/DDBJ whole genome shotgun (WGS) entry which is preliminary data.</text>
</comment>
<feature type="domain" description="Alpha-galactosidase NEW3" evidence="8">
    <location>
        <begin position="1233"/>
        <end position="1308"/>
    </location>
</feature>
<feature type="domain" description="Alpha-L-rhamnosidase six-hairpin glycosidase" evidence="9">
    <location>
        <begin position="660"/>
        <end position="996"/>
    </location>
</feature>
<dbReference type="EC" id="3.2.1.40" evidence="3"/>
<keyword evidence="4" id="KW-0378">Hydrolase</keyword>
<proteinExistence type="predicted"/>
<evidence type="ECO:0000256" key="2">
    <source>
        <dbReference type="ARBA" id="ARBA00004196"/>
    </source>
</evidence>
<dbReference type="InterPro" id="IPR035396">
    <property type="entry name" value="Bac_rhamnosid6H"/>
</dbReference>
<evidence type="ECO:0000259" key="10">
    <source>
        <dbReference type="Pfam" id="PF17390"/>
    </source>
</evidence>
<name>A0ABP7KLZ9_9MICO</name>
<dbReference type="InterPro" id="IPR018905">
    <property type="entry name" value="A-galactase_NEW3"/>
</dbReference>
<dbReference type="InterPro" id="IPR016007">
    <property type="entry name" value="Alpha_rhamnosid"/>
</dbReference>
<dbReference type="NCBIfam" id="NF047446">
    <property type="entry name" value="barrel_OmpL47"/>
    <property type="match status" value="2"/>
</dbReference>
<feature type="compositionally biased region" description="Low complexity" evidence="5">
    <location>
        <begin position="1458"/>
        <end position="1471"/>
    </location>
</feature>
<feature type="region of interest" description="Disordered" evidence="5">
    <location>
        <begin position="1450"/>
        <end position="1471"/>
    </location>
</feature>
<evidence type="ECO:0000256" key="5">
    <source>
        <dbReference type="SAM" id="MobiDB-lite"/>
    </source>
</evidence>
<dbReference type="InterPro" id="IPR013378">
    <property type="entry name" value="InlB-like_B-rpt"/>
</dbReference>
<dbReference type="Gene3D" id="2.60.40.4270">
    <property type="entry name" value="Listeria-Bacteroides repeat domain"/>
    <property type="match status" value="4"/>
</dbReference>
<dbReference type="InterPro" id="IPR008928">
    <property type="entry name" value="6-hairpin_glycosidase_sf"/>
</dbReference>
<dbReference type="Pfam" id="PF05592">
    <property type="entry name" value="Bac_rhamnosid"/>
    <property type="match status" value="1"/>
</dbReference>
<dbReference type="InterPro" id="IPR058094">
    <property type="entry name" value="Ig-like_OmpL47-like"/>
</dbReference>
<dbReference type="PANTHER" id="PTHR33307">
    <property type="entry name" value="ALPHA-RHAMNOSIDASE (EUROFUNG)"/>
    <property type="match status" value="1"/>
</dbReference>
<evidence type="ECO:0000313" key="11">
    <source>
        <dbReference type="EMBL" id="GAA3879144.1"/>
    </source>
</evidence>
<dbReference type="Pfam" id="PF08531">
    <property type="entry name" value="Bac_rhamnosid_N"/>
    <property type="match status" value="1"/>
</dbReference>
<dbReference type="Proteomes" id="UP001501803">
    <property type="component" value="Unassembled WGS sequence"/>
</dbReference>
<evidence type="ECO:0000256" key="3">
    <source>
        <dbReference type="ARBA" id="ARBA00012652"/>
    </source>
</evidence>
<dbReference type="Gene3D" id="1.50.10.10">
    <property type="match status" value="1"/>
</dbReference>
<dbReference type="Pfam" id="PF17389">
    <property type="entry name" value="Bac_rhamnosid6H"/>
    <property type="match status" value="1"/>
</dbReference>
<dbReference type="InterPro" id="IPR008902">
    <property type="entry name" value="Rhamnosid_concanavalin"/>
</dbReference>
<reference evidence="12" key="1">
    <citation type="journal article" date="2019" name="Int. J. Syst. Evol. Microbiol.">
        <title>The Global Catalogue of Microorganisms (GCM) 10K type strain sequencing project: providing services to taxonomists for standard genome sequencing and annotation.</title>
        <authorList>
            <consortium name="The Broad Institute Genomics Platform"/>
            <consortium name="The Broad Institute Genome Sequencing Center for Infectious Disease"/>
            <person name="Wu L."/>
            <person name="Ma J."/>
        </authorList>
    </citation>
    <scope>NUCLEOTIDE SEQUENCE [LARGE SCALE GENOMIC DNA]</scope>
    <source>
        <strain evidence="12">JCM 17021</strain>
    </source>
</reference>
<sequence length="2039" mass="214756">MSELSVARVKRTPPSPLRNVVVGMMAIALAAVMVVPVAPASAAEPSTLSVVGLETNDLVNPLGIDGTNAPILSWQSVGTGRGVVQTAYQVRAAATESALAGATLWDSGKVVSDQQLNITYAGPDVTSQTSYAWQVKVWDNKGNESDWSAPASFETAFLSNSEWKADWVGGVDPSAEMNKWTDYRVDVDFTLKKAAFGVFLRSSSSGADSYMWQLNDEKAGQPRLRPHKRVGGNWVSMPEVDLTTKGLAADVLKHRGTLSVTVQGGQFVTTVNGVVVDTRTESTHSKGYVGIRTDISTAEEVTVHSMKVSSVPGTGASGDLYTSNFTAGDNPFKRGDIVAGPEGGLHIAGQTEAIWSPKTALPLLRKSFATDSGKTIAQARVHASARGLYELSINGEKVGDEELAPGWTDFTQRFQYQTYDVTKQLQNGDNVIGAWVGTGWYSGYVAWYGDKKYGKNNSVTAELVIDFTDGTQQVIRTDPSWKTSTGPLVSSDLLMGEEYDATLEQAGWDSPGFNADAWSSVTVADNKSTAMLHPQTDEPVRVTQVMPTQTRTEAPAGSGNYVYDLGQNLSGVAEVTLTGTAGDRVRIRHAEVLNTDGSLYLDNLRSAKATDTYRFAADGTITYRPKFTQHGFRYIEISGVKTVPELADVRALVFGSDMAMTGEFTTSDPMLNQLQSNIAWGQRGNFISVPTDTPARDERLGYTGDLNAFAGTAAFNMDSLAFIKKWLKDVRDTQLPDGEYPESAPRGPDMGCCNGGTGWSDGGITIPWMSWKRYGDTDIIAQNYASMEKYFGYLSTNFPDYIRDDGPYGDWLDLNDPTPAVVLGTAYYAYDARVMSEMATAIGKTADAAKYTALETAVTDAFVTNFVAADGGVTGNSQTAYALALGMDLVPDNLREAAGKKLVAKLASRDYHLSTGFVGTPWLMPALSETGNWDVAYRLLLNKTLPSWGYEVESGATTMWERWDSIDANGNYGPASMNSFNHYAFGAVGDWMYQNIGGITVDDIGYKSITIAPRPGGGLTHAAASFDSVYGTVSTDWAQTGDDFSLATVVPTNATATVHIPAASVWAVTESGNGLADAEGVTVVSSNGTDVVVTVGSGSYDFSVNAQADTLGSAIDSAAALADKVDGLKADDMLTTGQAAQLNSHLQDVIDASVAAIPLLATDHAAVVEHVRAALAAVRAASSWLTGSGVAEATATSLATDLDTLDRQLSAIVTTLAGLTVHLDAGDTASYLPGQTVTLTGTLENTGTEPLTGVISRVEAENAWSVVPASAPTIAALGVGEKSTSTFTLTVPEDQLPGTVALPLEVSYAYLGTAVTTSASASIVIGSGVTISTTATPSTVMPATKTIVTVTIANAGTLPVSGRASVSVPTGWVTPVPTTLTVVAPGKTAAIPVEIFVPTTLSEETVNLTATFDRGGTELASAGVALQATVARPAGSSTVYDHIDLGDGASEGSHNVRASAGSGTSSEAGLSRRYSGSAANSSFEFDMAVPKSVPFVIRAVETFDGPRLKEYAVSVNGVVVQNRLFQRVPNSGGASNYQILVDDPAAFSTTGTVHVMFKHAASNYDPSIADAWTLPAPSDTLAPSVSATTDPSVPNTATGWFTQSPVGVTLQAQDDRVGDLAIEYALGSGAMTGYSSAISLADEGEHALTYQATDVAGNASVIQSLRVKIDTVAPATTATRGAEFDGESARTSGTIRFGATDATSGVAETRYRVNGGEWKAGDAVTVTTEGAFTVDYASTDVAGNVEKEQSITGTIIIVPKSTVRFDSQGGSTVAAVSVDNGTVIKAPKAPTRTGYTFAGWYTKATGGSAWNFTNTVKADVTLYAHWTVQKRTVTFSSQGGSTVAAVSTNYNTAIKAPKSPTRTGYTFKGWYTKATGGTKWNFTAKVTSNATAYAHWTVQKRTVTFNAQGGSKVAAVSTNYNTVIKAPKSPTRTGYTFAGWFTKATGGSKWNFTAKVTSSATAYAHWTVQKRTVTFNAQGGSKVAAVSTNYNTVIKAPKAPTRSGYVFTGWYTKATGGSKWKFTAKVTANATAYAHWAKK</sequence>
<dbReference type="Gene3D" id="3.30.1920.20">
    <property type="match status" value="1"/>
</dbReference>